<proteinExistence type="predicted"/>
<protein>
    <submittedName>
        <fullName evidence="1">Uncharacterized protein</fullName>
    </submittedName>
</protein>
<evidence type="ECO:0000313" key="1">
    <source>
        <dbReference type="EMBL" id="RMZ98452.1"/>
    </source>
</evidence>
<sequence>MKRYHHQNDDFKLTGDPSRIRSLLELKYKGFIIFCRLVTKSHELKEHISNFQLQIFVVAAHGALCFKETC</sequence>
<dbReference type="AlphaFoldDB" id="A0A3M7PHC5"/>
<accession>A0A3M7PHC5</accession>
<keyword evidence="2" id="KW-1185">Reference proteome</keyword>
<evidence type="ECO:0000313" key="2">
    <source>
        <dbReference type="Proteomes" id="UP000276133"/>
    </source>
</evidence>
<gene>
    <name evidence="1" type="ORF">BpHYR1_053624</name>
</gene>
<organism evidence="1 2">
    <name type="scientific">Brachionus plicatilis</name>
    <name type="common">Marine rotifer</name>
    <name type="synonym">Brachionus muelleri</name>
    <dbReference type="NCBI Taxonomy" id="10195"/>
    <lineage>
        <taxon>Eukaryota</taxon>
        <taxon>Metazoa</taxon>
        <taxon>Spiralia</taxon>
        <taxon>Gnathifera</taxon>
        <taxon>Rotifera</taxon>
        <taxon>Eurotatoria</taxon>
        <taxon>Monogononta</taxon>
        <taxon>Pseudotrocha</taxon>
        <taxon>Ploima</taxon>
        <taxon>Brachionidae</taxon>
        <taxon>Brachionus</taxon>
    </lineage>
</organism>
<reference evidence="1 2" key="1">
    <citation type="journal article" date="2018" name="Sci. Rep.">
        <title>Genomic signatures of local adaptation to the degree of environmental predictability in rotifers.</title>
        <authorList>
            <person name="Franch-Gras L."/>
            <person name="Hahn C."/>
            <person name="Garcia-Roger E.M."/>
            <person name="Carmona M.J."/>
            <person name="Serra M."/>
            <person name="Gomez A."/>
        </authorList>
    </citation>
    <scope>NUCLEOTIDE SEQUENCE [LARGE SCALE GENOMIC DNA]</scope>
    <source>
        <strain evidence="1">HYR1</strain>
    </source>
</reference>
<dbReference type="Proteomes" id="UP000276133">
    <property type="component" value="Unassembled WGS sequence"/>
</dbReference>
<dbReference type="EMBL" id="REGN01010778">
    <property type="protein sequence ID" value="RMZ98452.1"/>
    <property type="molecule type" value="Genomic_DNA"/>
</dbReference>
<comment type="caution">
    <text evidence="1">The sequence shown here is derived from an EMBL/GenBank/DDBJ whole genome shotgun (WGS) entry which is preliminary data.</text>
</comment>
<name>A0A3M7PHC5_BRAPC</name>